<evidence type="ECO:0000313" key="13">
    <source>
        <dbReference type="EMBL" id="ACF10639.1"/>
    </source>
</evidence>
<feature type="domain" description="Solute-binding protein family 3/N-terminal" evidence="11">
    <location>
        <begin position="54"/>
        <end position="381"/>
    </location>
</feature>
<dbReference type="PANTHER" id="PTHR18966">
    <property type="entry name" value="IONOTROPIC GLUTAMATE RECEPTOR"/>
    <property type="match status" value="1"/>
</dbReference>
<dbReference type="KEGG" id="cpc:Cpar_0212"/>
<keyword evidence="2" id="KW-0813">Transport</keyword>
<dbReference type="GO" id="GO:0016020">
    <property type="term" value="C:membrane"/>
    <property type="evidence" value="ECO:0007669"/>
    <property type="project" value="UniProtKB-SubCell"/>
</dbReference>
<dbReference type="HOGENOM" id="CLU_019602_21_0_10"/>
<keyword evidence="7" id="KW-0675">Receptor</keyword>
<dbReference type="OrthoDB" id="9799090at2"/>
<evidence type="ECO:0000259" key="11">
    <source>
        <dbReference type="SMART" id="SM00062"/>
    </source>
</evidence>
<comment type="subcellular location">
    <subcellularLocation>
        <location evidence="1">Membrane</location>
        <topology evidence="1">Multi-pass membrane protein</topology>
    </subcellularLocation>
</comment>
<keyword evidence="5" id="KW-0406">Ion transport</keyword>
<dbReference type="InterPro" id="IPR001320">
    <property type="entry name" value="Iontro_rcpt_C"/>
</dbReference>
<dbReference type="Pfam" id="PF00497">
    <property type="entry name" value="SBP_bac_3"/>
    <property type="match status" value="1"/>
</dbReference>
<dbReference type="AlphaFoldDB" id="B3QRA6"/>
<dbReference type="InterPro" id="IPR001638">
    <property type="entry name" value="Solute-binding_3/MltF_N"/>
</dbReference>
<keyword evidence="4 10" id="KW-1133">Transmembrane helix</keyword>
<evidence type="ECO:0000256" key="10">
    <source>
        <dbReference type="SAM" id="Phobius"/>
    </source>
</evidence>
<feature type="transmembrane region" description="Helical" evidence="10">
    <location>
        <begin position="162"/>
        <end position="184"/>
    </location>
</feature>
<dbReference type="EMBL" id="CP001099">
    <property type="protein sequence ID" value="ACF10639.1"/>
    <property type="molecule type" value="Genomic_DNA"/>
</dbReference>
<sequence length="383" mass="42332">MQNVYHTTSFFSLSCSGRAGRCRLSSWQAITRLFIALLLCSFSGSLTAIAAEDELVVATKQSPPFAMKNDKGKWEGISIDLMRAIAEKQQRKLTIREMSLTGMLEAVERGAVDAAASAITMTAERERLLDYSYPYFHSGLAIAVREKESSWLHIIGRLFSPAFLRVLAALSMLLLVSGVLVWLFERRKNPEQFGGTPTQGIGAGFWWAAVTMTTVGYGDKAPATLGGRLIALVWMFTGLVVISGFTAAMTTVLTVGSLESDIREVDDLYGKKVGTVQASSSGSFLEDAAIRYRPFPAITEALHALEEGKIDAVVFDEPIMRYLVTSGEVNGITIVDRVFRPEYYAIALPEGSVQREALNRNLLDIMASERWREITFRYLHKSQ</sequence>
<name>B3QRA6_CHLP8</name>
<evidence type="ECO:0000256" key="6">
    <source>
        <dbReference type="ARBA" id="ARBA00023136"/>
    </source>
</evidence>
<proteinExistence type="predicted"/>
<evidence type="ECO:0000256" key="4">
    <source>
        <dbReference type="ARBA" id="ARBA00022989"/>
    </source>
</evidence>
<dbReference type="InterPro" id="IPR015683">
    <property type="entry name" value="Ionotropic_Glu_rcpt"/>
</dbReference>
<feature type="transmembrane region" description="Helical" evidence="10">
    <location>
        <begin position="196"/>
        <end position="217"/>
    </location>
</feature>
<dbReference type="STRING" id="517417.Cpar_0212"/>
<evidence type="ECO:0000256" key="3">
    <source>
        <dbReference type="ARBA" id="ARBA00022692"/>
    </source>
</evidence>
<dbReference type="SUPFAM" id="SSF81324">
    <property type="entry name" value="Voltage-gated potassium channels"/>
    <property type="match status" value="1"/>
</dbReference>
<gene>
    <name evidence="13" type="ordered locus">Cpar_0212</name>
</gene>
<dbReference type="SMART" id="SM00062">
    <property type="entry name" value="PBPb"/>
    <property type="match status" value="1"/>
</dbReference>
<evidence type="ECO:0000256" key="5">
    <source>
        <dbReference type="ARBA" id="ARBA00023065"/>
    </source>
</evidence>
<keyword evidence="9" id="KW-0407">Ion channel</keyword>
<protein>
    <submittedName>
        <fullName evidence="13">Extracellular solute-binding protein family 3</fullName>
    </submittedName>
</protein>
<dbReference type="Pfam" id="PF00060">
    <property type="entry name" value="Lig_chan"/>
    <property type="match status" value="1"/>
</dbReference>
<evidence type="ECO:0000256" key="7">
    <source>
        <dbReference type="ARBA" id="ARBA00023170"/>
    </source>
</evidence>
<evidence type="ECO:0000256" key="9">
    <source>
        <dbReference type="ARBA" id="ARBA00023303"/>
    </source>
</evidence>
<keyword evidence="3 10" id="KW-0812">Transmembrane</keyword>
<dbReference type="RefSeq" id="WP_012501473.1">
    <property type="nucleotide sequence ID" value="NC_011027.1"/>
</dbReference>
<dbReference type="SMART" id="SM00079">
    <property type="entry name" value="PBPe"/>
    <property type="match status" value="1"/>
</dbReference>
<feature type="domain" description="Ionotropic glutamate receptor C-terminal" evidence="12">
    <location>
        <begin position="54"/>
        <end position="378"/>
    </location>
</feature>
<dbReference type="Proteomes" id="UP000008811">
    <property type="component" value="Chromosome"/>
</dbReference>
<dbReference type="GO" id="GO:0015276">
    <property type="term" value="F:ligand-gated monoatomic ion channel activity"/>
    <property type="evidence" value="ECO:0007669"/>
    <property type="project" value="InterPro"/>
</dbReference>
<reference evidence="13" key="1">
    <citation type="submission" date="2008-06" db="EMBL/GenBank/DDBJ databases">
        <title>Complete sequence of Chlorobaculum parvum NCIB 8327.</title>
        <authorList>
            <consortium name="US DOE Joint Genome Institute"/>
            <person name="Lucas S."/>
            <person name="Copeland A."/>
            <person name="Lapidus A."/>
            <person name="Glavina del Rio T."/>
            <person name="Dalin E."/>
            <person name="Tice H."/>
            <person name="Bruce D."/>
            <person name="Goodwin L."/>
            <person name="Pitluck S."/>
            <person name="Schmutz J."/>
            <person name="Larimer F."/>
            <person name="Land M."/>
            <person name="Hauser L."/>
            <person name="Kyrpides N."/>
            <person name="Mikhailova N."/>
            <person name="Zhao F."/>
            <person name="Li T."/>
            <person name="Liu Z."/>
            <person name="Overmann J."/>
            <person name="Bryant D.A."/>
            <person name="Richardson P."/>
        </authorList>
    </citation>
    <scope>NUCLEOTIDE SEQUENCE [LARGE SCALE GENOMIC DNA]</scope>
    <source>
        <strain evidence="13">NCIB 8327</strain>
    </source>
</reference>
<keyword evidence="14" id="KW-1185">Reference proteome</keyword>
<dbReference type="eggNOG" id="COG0834">
    <property type="taxonomic scope" value="Bacteria"/>
</dbReference>
<evidence type="ECO:0000313" key="14">
    <source>
        <dbReference type="Proteomes" id="UP000008811"/>
    </source>
</evidence>
<evidence type="ECO:0000259" key="12">
    <source>
        <dbReference type="SMART" id="SM00079"/>
    </source>
</evidence>
<evidence type="ECO:0000256" key="8">
    <source>
        <dbReference type="ARBA" id="ARBA00023180"/>
    </source>
</evidence>
<organism evidence="13 14">
    <name type="scientific">Chlorobaculum parvum (strain DSM 263 / NCIMB 8327)</name>
    <name type="common">Chlorobium vibrioforme subsp. thiosulfatophilum</name>
    <dbReference type="NCBI Taxonomy" id="517417"/>
    <lineage>
        <taxon>Bacteria</taxon>
        <taxon>Pseudomonadati</taxon>
        <taxon>Chlorobiota</taxon>
        <taxon>Chlorobiia</taxon>
        <taxon>Chlorobiales</taxon>
        <taxon>Chlorobiaceae</taxon>
        <taxon>Chlorobaculum</taxon>
    </lineage>
</organism>
<dbReference type="Gene3D" id="3.40.190.10">
    <property type="entry name" value="Periplasmic binding protein-like II"/>
    <property type="match status" value="2"/>
</dbReference>
<dbReference type="Gene3D" id="1.10.287.70">
    <property type="match status" value="1"/>
</dbReference>
<accession>B3QRA6</accession>
<keyword evidence="8" id="KW-0325">Glycoprotein</keyword>
<evidence type="ECO:0000256" key="2">
    <source>
        <dbReference type="ARBA" id="ARBA00022448"/>
    </source>
</evidence>
<feature type="transmembrane region" description="Helical" evidence="10">
    <location>
        <begin position="229"/>
        <end position="253"/>
    </location>
</feature>
<dbReference type="SUPFAM" id="SSF53850">
    <property type="entry name" value="Periplasmic binding protein-like II"/>
    <property type="match status" value="1"/>
</dbReference>
<evidence type="ECO:0000256" key="1">
    <source>
        <dbReference type="ARBA" id="ARBA00004141"/>
    </source>
</evidence>
<keyword evidence="6 10" id="KW-0472">Membrane</keyword>